<accession>A0ABT0B6Q5</accession>
<dbReference type="EMBL" id="JALHLE010000042">
    <property type="protein sequence ID" value="MCJ2180762.1"/>
    <property type="molecule type" value="Genomic_DNA"/>
</dbReference>
<sequence>MLKLTSENFSRGQTGLILALLIKAGTDRFGMNTPAIRFRCVTRPQVNPDVQWRRSMSKGLPIPAAQRGKIAPQLAHVVFRTPQPEKLVQWYCDVLEAQVSMGNAMVYFLTYDEEHHRIAIARLPGLTEHQPMAIGFDHVAFTYASPDELFATYERLKSIGIEPYWTINHGPTISFYYNDPDGNHVELQFDIQENAAAANEWFEQSDFEVNPIGVKVDAEDLISRYRAGEDTAKLFARPVILPDLVMAQFPAPLEG</sequence>
<protein>
    <submittedName>
        <fullName evidence="10">VOC family protein</fullName>
    </submittedName>
</protein>
<dbReference type="SUPFAM" id="SSF54593">
    <property type="entry name" value="Glyoxalase/Bleomycin resistance protein/Dihydroxybiphenyl dioxygenase"/>
    <property type="match status" value="1"/>
</dbReference>
<dbReference type="Gene3D" id="3.10.180.10">
    <property type="entry name" value="2,3-Dihydroxybiphenyl 1,2-Dioxygenase, domain 1"/>
    <property type="match status" value="1"/>
</dbReference>
<dbReference type="PROSITE" id="PS00082">
    <property type="entry name" value="EXTRADIOL_DIOXYGENAS"/>
    <property type="match status" value="1"/>
</dbReference>
<proteinExistence type="inferred from homology"/>
<dbReference type="PROSITE" id="PS51819">
    <property type="entry name" value="VOC"/>
    <property type="match status" value="1"/>
</dbReference>
<comment type="cofactor">
    <cofactor evidence="1 8">
        <name>Fe(2+)</name>
        <dbReference type="ChEBI" id="CHEBI:29033"/>
    </cofactor>
</comment>
<dbReference type="InterPro" id="IPR050383">
    <property type="entry name" value="GlyoxalaseI/FosfomycinResist"/>
</dbReference>
<evidence type="ECO:0000256" key="3">
    <source>
        <dbReference type="ARBA" id="ARBA00022723"/>
    </source>
</evidence>
<keyword evidence="3" id="KW-0479">Metal-binding</keyword>
<comment type="similarity">
    <text evidence="2 8">Belongs to the extradiol ring-cleavage dioxygenase family.</text>
</comment>
<dbReference type="InterPro" id="IPR029068">
    <property type="entry name" value="Glyas_Bleomycin-R_OHBP_Dase"/>
</dbReference>
<evidence type="ECO:0000256" key="5">
    <source>
        <dbReference type="ARBA" id="ARBA00022964"/>
    </source>
</evidence>
<dbReference type="PANTHER" id="PTHR21366">
    <property type="entry name" value="GLYOXALASE FAMILY PROTEIN"/>
    <property type="match status" value="1"/>
</dbReference>
<name>A0ABT0B6Q5_9SPHN</name>
<dbReference type="InterPro" id="IPR004360">
    <property type="entry name" value="Glyas_Fos-R_dOase_dom"/>
</dbReference>
<dbReference type="PANTHER" id="PTHR21366:SF14">
    <property type="entry name" value="GLYOXALASE DOMAIN-CONTAINING PROTEIN 5"/>
    <property type="match status" value="1"/>
</dbReference>
<keyword evidence="4 8" id="KW-0058">Aromatic hydrocarbons catabolism</keyword>
<dbReference type="RefSeq" id="WP_243996210.1">
    <property type="nucleotide sequence ID" value="NZ_JALHLE010000042.1"/>
</dbReference>
<keyword evidence="7 8" id="KW-0408">Iron</keyword>
<keyword evidence="5 8" id="KW-0223">Dioxygenase</keyword>
<keyword evidence="6 8" id="KW-0560">Oxidoreductase</keyword>
<keyword evidence="11" id="KW-1185">Reference proteome</keyword>
<reference evidence="10" key="1">
    <citation type="submission" date="2022-03" db="EMBL/GenBank/DDBJ databases">
        <title>Identification of a novel bacterium isolated from mangrove sediments.</title>
        <authorList>
            <person name="Pan X."/>
        </authorList>
    </citation>
    <scope>NUCLEOTIDE SEQUENCE</scope>
    <source>
        <strain evidence="10">B2580</strain>
    </source>
</reference>
<gene>
    <name evidence="10" type="ORF">MTR64_19500</name>
</gene>
<evidence type="ECO:0000256" key="7">
    <source>
        <dbReference type="ARBA" id="ARBA00023004"/>
    </source>
</evidence>
<comment type="caution">
    <text evidence="10">The sequence shown here is derived from an EMBL/GenBank/DDBJ whole genome shotgun (WGS) entry which is preliminary data.</text>
</comment>
<evidence type="ECO:0000313" key="11">
    <source>
        <dbReference type="Proteomes" id="UP001162880"/>
    </source>
</evidence>
<dbReference type="Pfam" id="PF00903">
    <property type="entry name" value="Glyoxalase"/>
    <property type="match status" value="1"/>
</dbReference>
<evidence type="ECO:0000256" key="4">
    <source>
        <dbReference type="ARBA" id="ARBA00022797"/>
    </source>
</evidence>
<evidence type="ECO:0000256" key="6">
    <source>
        <dbReference type="ARBA" id="ARBA00023002"/>
    </source>
</evidence>
<dbReference type="Proteomes" id="UP001162880">
    <property type="component" value="Unassembled WGS sequence"/>
</dbReference>
<dbReference type="InterPro" id="IPR000486">
    <property type="entry name" value="Xdiol_ring_cleave_dOase_1/2"/>
</dbReference>
<dbReference type="InterPro" id="IPR037523">
    <property type="entry name" value="VOC_core"/>
</dbReference>
<evidence type="ECO:0000256" key="2">
    <source>
        <dbReference type="ARBA" id="ARBA00008784"/>
    </source>
</evidence>
<evidence type="ECO:0000259" key="9">
    <source>
        <dbReference type="PROSITE" id="PS51819"/>
    </source>
</evidence>
<evidence type="ECO:0000313" key="10">
    <source>
        <dbReference type="EMBL" id="MCJ2180762.1"/>
    </source>
</evidence>
<feature type="domain" description="VOC" evidence="9">
    <location>
        <begin position="73"/>
        <end position="190"/>
    </location>
</feature>
<evidence type="ECO:0000256" key="8">
    <source>
        <dbReference type="RuleBase" id="RU000683"/>
    </source>
</evidence>
<organism evidence="10 11">
    <name type="scientific">Novosphingobium album</name>
    <name type="common">ex Hu et al. 2023</name>
    <dbReference type="NCBI Taxonomy" id="2930093"/>
    <lineage>
        <taxon>Bacteria</taxon>
        <taxon>Pseudomonadati</taxon>
        <taxon>Pseudomonadota</taxon>
        <taxon>Alphaproteobacteria</taxon>
        <taxon>Sphingomonadales</taxon>
        <taxon>Sphingomonadaceae</taxon>
        <taxon>Novosphingobium</taxon>
    </lineage>
</organism>
<evidence type="ECO:0000256" key="1">
    <source>
        <dbReference type="ARBA" id="ARBA00001954"/>
    </source>
</evidence>